<dbReference type="PANTHER" id="PTHR37984:SF5">
    <property type="entry name" value="PROTEIN NYNRIN-LIKE"/>
    <property type="match status" value="1"/>
</dbReference>
<dbReference type="STRING" id="7070.D6X3E3"/>
<evidence type="ECO:0000256" key="5">
    <source>
        <dbReference type="ARBA" id="ARBA00022759"/>
    </source>
</evidence>
<evidence type="ECO:0000256" key="7">
    <source>
        <dbReference type="ARBA" id="ARBA00022918"/>
    </source>
</evidence>
<dbReference type="Pfam" id="PF17917">
    <property type="entry name" value="RT_RNaseH"/>
    <property type="match status" value="1"/>
</dbReference>
<evidence type="ECO:0000256" key="8">
    <source>
        <dbReference type="SAM" id="MobiDB-lite"/>
    </source>
</evidence>
<dbReference type="eggNOG" id="KOG0017">
    <property type="taxonomic scope" value="Eukaryota"/>
</dbReference>
<dbReference type="Proteomes" id="UP000007266">
    <property type="component" value="Linkage group 10"/>
</dbReference>
<evidence type="ECO:0000313" key="11">
    <source>
        <dbReference type="Proteomes" id="UP000007266"/>
    </source>
</evidence>
<evidence type="ECO:0000259" key="9">
    <source>
        <dbReference type="Pfam" id="PF17917"/>
    </source>
</evidence>
<dbReference type="InterPro" id="IPR050951">
    <property type="entry name" value="Retrovirus_Pol_polyprotein"/>
</dbReference>
<dbReference type="EMBL" id="KQ971373">
    <property type="protein sequence ID" value="EEZ97615.1"/>
    <property type="molecule type" value="Genomic_DNA"/>
</dbReference>
<name>D6X3E3_TRICA</name>
<keyword evidence="4" id="KW-0540">Nuclease</keyword>
<reference evidence="10 11" key="2">
    <citation type="journal article" date="2010" name="Nucleic Acids Res.">
        <title>BeetleBase in 2010: revisions to provide comprehensive genomic information for Tribolium castaneum.</title>
        <authorList>
            <person name="Kim H.S."/>
            <person name="Murphy T."/>
            <person name="Xia J."/>
            <person name="Caragea D."/>
            <person name="Park Y."/>
            <person name="Beeman R.W."/>
            <person name="Lorenzen M.D."/>
            <person name="Butcher S."/>
            <person name="Manak J.R."/>
            <person name="Brown S.J."/>
        </authorList>
    </citation>
    <scope>GENOME REANNOTATION</scope>
    <source>
        <strain evidence="10 11">Georgia GA2</strain>
    </source>
</reference>
<feature type="region of interest" description="Disordered" evidence="8">
    <location>
        <begin position="165"/>
        <end position="190"/>
    </location>
</feature>
<keyword evidence="6" id="KW-0378">Hydrolase</keyword>
<dbReference type="GO" id="GO:0016787">
    <property type="term" value="F:hydrolase activity"/>
    <property type="evidence" value="ECO:0007669"/>
    <property type="project" value="UniProtKB-KW"/>
</dbReference>
<protein>
    <recommendedName>
        <fullName evidence="1">RNA-directed DNA polymerase</fullName>
        <ecNumber evidence="1">2.7.7.49</ecNumber>
    </recommendedName>
</protein>
<dbReference type="EC" id="2.7.7.49" evidence="1"/>
<evidence type="ECO:0000256" key="1">
    <source>
        <dbReference type="ARBA" id="ARBA00012493"/>
    </source>
</evidence>
<keyword evidence="5" id="KW-0255">Endonuclease</keyword>
<dbReference type="GO" id="GO:0003964">
    <property type="term" value="F:RNA-directed DNA polymerase activity"/>
    <property type="evidence" value="ECO:0007669"/>
    <property type="project" value="UniProtKB-KW"/>
</dbReference>
<evidence type="ECO:0000256" key="6">
    <source>
        <dbReference type="ARBA" id="ARBA00022801"/>
    </source>
</evidence>
<accession>D6X3E3</accession>
<feature type="domain" description="Reverse transcriptase RNase H-like" evidence="9">
    <location>
        <begin position="269"/>
        <end position="372"/>
    </location>
</feature>
<dbReference type="FunFam" id="3.30.70.270:FF:000020">
    <property type="entry name" value="Transposon Tf2-6 polyprotein-like Protein"/>
    <property type="match status" value="1"/>
</dbReference>
<reference evidence="10 11" key="1">
    <citation type="journal article" date="2008" name="Nature">
        <title>The genome of the model beetle and pest Tribolium castaneum.</title>
        <authorList>
            <consortium name="Tribolium Genome Sequencing Consortium"/>
            <person name="Richards S."/>
            <person name="Gibbs R.A."/>
            <person name="Weinstock G.M."/>
            <person name="Brown S.J."/>
            <person name="Denell R."/>
            <person name="Beeman R.W."/>
            <person name="Gibbs R."/>
            <person name="Beeman R.W."/>
            <person name="Brown S.J."/>
            <person name="Bucher G."/>
            <person name="Friedrich M."/>
            <person name="Grimmelikhuijzen C.J."/>
            <person name="Klingler M."/>
            <person name="Lorenzen M."/>
            <person name="Richards S."/>
            <person name="Roth S."/>
            <person name="Schroder R."/>
            <person name="Tautz D."/>
            <person name="Zdobnov E.M."/>
            <person name="Muzny D."/>
            <person name="Gibbs R.A."/>
            <person name="Weinstock G.M."/>
            <person name="Attaway T."/>
            <person name="Bell S."/>
            <person name="Buhay C.J."/>
            <person name="Chandrabose M.N."/>
            <person name="Chavez D."/>
            <person name="Clerk-Blankenburg K.P."/>
            <person name="Cree A."/>
            <person name="Dao M."/>
            <person name="Davis C."/>
            <person name="Chacko J."/>
            <person name="Dinh H."/>
            <person name="Dugan-Rocha S."/>
            <person name="Fowler G."/>
            <person name="Garner T.T."/>
            <person name="Garnes J."/>
            <person name="Gnirke A."/>
            <person name="Hawes A."/>
            <person name="Hernandez J."/>
            <person name="Hines S."/>
            <person name="Holder M."/>
            <person name="Hume J."/>
            <person name="Jhangiani S.N."/>
            <person name="Joshi V."/>
            <person name="Khan Z.M."/>
            <person name="Jackson L."/>
            <person name="Kovar C."/>
            <person name="Kowis A."/>
            <person name="Lee S."/>
            <person name="Lewis L.R."/>
            <person name="Margolis J."/>
            <person name="Morgan M."/>
            <person name="Nazareth L.V."/>
            <person name="Nguyen N."/>
            <person name="Okwuonu G."/>
            <person name="Parker D."/>
            <person name="Richards S."/>
            <person name="Ruiz S.J."/>
            <person name="Santibanez J."/>
            <person name="Savard J."/>
            <person name="Scherer S.E."/>
            <person name="Schneider B."/>
            <person name="Sodergren E."/>
            <person name="Tautz D."/>
            <person name="Vattahil S."/>
            <person name="Villasana D."/>
            <person name="White C.S."/>
            <person name="Wright R."/>
            <person name="Park Y."/>
            <person name="Beeman R.W."/>
            <person name="Lord J."/>
            <person name="Oppert B."/>
            <person name="Lorenzen M."/>
            <person name="Brown S."/>
            <person name="Wang L."/>
            <person name="Savard J."/>
            <person name="Tautz D."/>
            <person name="Richards S."/>
            <person name="Weinstock G."/>
            <person name="Gibbs R.A."/>
            <person name="Liu Y."/>
            <person name="Worley K."/>
            <person name="Weinstock G."/>
            <person name="Elsik C.G."/>
            <person name="Reese J.T."/>
            <person name="Elhaik E."/>
            <person name="Landan G."/>
            <person name="Graur D."/>
            <person name="Arensburger P."/>
            <person name="Atkinson P."/>
            <person name="Beeman R.W."/>
            <person name="Beidler J."/>
            <person name="Brown S.J."/>
            <person name="Demuth J.P."/>
            <person name="Drury D.W."/>
            <person name="Du Y.Z."/>
            <person name="Fujiwara H."/>
            <person name="Lorenzen M."/>
            <person name="Maselli V."/>
            <person name="Osanai M."/>
            <person name="Park Y."/>
            <person name="Robertson H.M."/>
            <person name="Tu Z."/>
            <person name="Wang J.J."/>
            <person name="Wang S."/>
            <person name="Richards S."/>
            <person name="Song H."/>
            <person name="Zhang L."/>
            <person name="Sodergren E."/>
            <person name="Werner D."/>
            <person name="Stanke M."/>
            <person name="Morgenstern B."/>
            <person name="Solovyev V."/>
            <person name="Kosarev P."/>
            <person name="Brown G."/>
            <person name="Chen H.C."/>
            <person name="Ermolaeva O."/>
            <person name="Hlavina W."/>
            <person name="Kapustin Y."/>
            <person name="Kiryutin B."/>
            <person name="Kitts P."/>
            <person name="Maglott D."/>
            <person name="Pruitt K."/>
            <person name="Sapojnikov V."/>
            <person name="Souvorov A."/>
            <person name="Mackey A.J."/>
            <person name="Waterhouse R.M."/>
            <person name="Wyder S."/>
            <person name="Zdobnov E.M."/>
            <person name="Zdobnov E.M."/>
            <person name="Wyder S."/>
            <person name="Kriventseva E.V."/>
            <person name="Kadowaki T."/>
            <person name="Bork P."/>
            <person name="Aranda M."/>
            <person name="Bao R."/>
            <person name="Beermann A."/>
            <person name="Berns N."/>
            <person name="Bolognesi R."/>
            <person name="Bonneton F."/>
            <person name="Bopp D."/>
            <person name="Brown S.J."/>
            <person name="Bucher G."/>
            <person name="Butts T."/>
            <person name="Chaumot A."/>
            <person name="Denell R.E."/>
            <person name="Ferrier D.E."/>
            <person name="Friedrich M."/>
            <person name="Gordon C.M."/>
            <person name="Jindra M."/>
            <person name="Klingler M."/>
            <person name="Lan Q."/>
            <person name="Lattorff H.M."/>
            <person name="Laudet V."/>
            <person name="von Levetsow C."/>
            <person name="Liu Z."/>
            <person name="Lutz R."/>
            <person name="Lynch J.A."/>
            <person name="da Fonseca R.N."/>
            <person name="Posnien N."/>
            <person name="Reuter R."/>
            <person name="Roth S."/>
            <person name="Savard J."/>
            <person name="Schinko J.B."/>
            <person name="Schmitt C."/>
            <person name="Schoppmeier M."/>
            <person name="Schroder R."/>
            <person name="Shippy T.D."/>
            <person name="Simonnet F."/>
            <person name="Marques-Souza H."/>
            <person name="Tautz D."/>
            <person name="Tomoyasu Y."/>
            <person name="Trauner J."/>
            <person name="Van der Zee M."/>
            <person name="Vervoort M."/>
            <person name="Wittkopp N."/>
            <person name="Wimmer E.A."/>
            <person name="Yang X."/>
            <person name="Jones A.K."/>
            <person name="Sattelle D.B."/>
            <person name="Ebert P.R."/>
            <person name="Nelson D."/>
            <person name="Scott J.G."/>
            <person name="Beeman R.W."/>
            <person name="Muthukrishnan S."/>
            <person name="Kramer K.J."/>
            <person name="Arakane Y."/>
            <person name="Beeman R.W."/>
            <person name="Zhu Q."/>
            <person name="Hogenkamp D."/>
            <person name="Dixit R."/>
            <person name="Oppert B."/>
            <person name="Jiang H."/>
            <person name="Zou Z."/>
            <person name="Marshall J."/>
            <person name="Elpidina E."/>
            <person name="Vinokurov K."/>
            <person name="Oppert C."/>
            <person name="Zou Z."/>
            <person name="Evans J."/>
            <person name="Lu Z."/>
            <person name="Zhao P."/>
            <person name="Sumathipala N."/>
            <person name="Altincicek B."/>
            <person name="Vilcinskas A."/>
            <person name="Williams M."/>
            <person name="Hultmark D."/>
            <person name="Hetru C."/>
            <person name="Jiang H."/>
            <person name="Grimmelikhuijzen C.J."/>
            <person name="Hauser F."/>
            <person name="Cazzamali G."/>
            <person name="Williamson M."/>
            <person name="Park Y."/>
            <person name="Li B."/>
            <person name="Tanaka Y."/>
            <person name="Predel R."/>
            <person name="Neupert S."/>
            <person name="Schachtner J."/>
            <person name="Verleyen P."/>
            <person name="Raible F."/>
            <person name="Bork P."/>
            <person name="Friedrich M."/>
            <person name="Walden K.K."/>
            <person name="Robertson H.M."/>
            <person name="Angeli S."/>
            <person name="Foret S."/>
            <person name="Bucher G."/>
            <person name="Schuetz S."/>
            <person name="Maleszka R."/>
            <person name="Wimmer E.A."/>
            <person name="Beeman R.W."/>
            <person name="Lorenzen M."/>
            <person name="Tomoyasu Y."/>
            <person name="Miller S.C."/>
            <person name="Grossmann D."/>
            <person name="Bucher G."/>
        </authorList>
    </citation>
    <scope>NUCLEOTIDE SEQUENCE [LARGE SCALE GENOMIC DNA]</scope>
    <source>
        <strain evidence="10 11">Georgia GA2</strain>
    </source>
</reference>
<evidence type="ECO:0000313" key="10">
    <source>
        <dbReference type="EMBL" id="EEZ97615.1"/>
    </source>
</evidence>
<dbReference type="InterPro" id="IPR041373">
    <property type="entry name" value="RT_RNaseH"/>
</dbReference>
<keyword evidence="11" id="KW-1185">Reference proteome</keyword>
<dbReference type="Gene3D" id="3.30.70.270">
    <property type="match status" value="1"/>
</dbReference>
<feature type="region of interest" description="Disordered" evidence="8">
    <location>
        <begin position="45"/>
        <end position="66"/>
    </location>
</feature>
<evidence type="ECO:0000256" key="2">
    <source>
        <dbReference type="ARBA" id="ARBA00022679"/>
    </source>
</evidence>
<dbReference type="GO" id="GO:0004519">
    <property type="term" value="F:endonuclease activity"/>
    <property type="evidence" value="ECO:0007669"/>
    <property type="project" value="UniProtKB-KW"/>
</dbReference>
<evidence type="ECO:0000256" key="3">
    <source>
        <dbReference type="ARBA" id="ARBA00022695"/>
    </source>
</evidence>
<proteinExistence type="predicted"/>
<dbReference type="PANTHER" id="PTHR37984">
    <property type="entry name" value="PROTEIN CBG26694"/>
    <property type="match status" value="1"/>
</dbReference>
<dbReference type="SUPFAM" id="SSF56672">
    <property type="entry name" value="DNA/RNA polymerases"/>
    <property type="match status" value="1"/>
</dbReference>
<sequence length="383" mass="44773">MLITGIRDESVREKLLEKDGTVLTLDKAVECCIQTEAARKQLNEMKGETGENRSQNATVKTLPRNQRRARRSKFILGTLQETVETPNPMVYKPLPQPHQNFNRQQNFNQNRNQSNVFKPRQTQLDKPVPMSISTRNTVPNKPNYNFRQPQQNWYAEELHNNENEVNDQSEIQECPDDNNETNNGIKPNPDKTKAILDYSIPTTPKQLKGFLGLIGYYRKFIKNFAKITKPLTIRLKKDQKIDPNETDYKNCFEFCKNLLTNDSILQYPDFDKQFILTTDASNYAIGAVLSQGTIGSDLPVAFASRTLNEHEINYSTIEKELLAIVWATKYFRPYLYGRKFKIVTDHQPLKWLFSLKEPNSKLVRWRLRLEEFDYEIHYKKEIK</sequence>
<dbReference type="InterPro" id="IPR043502">
    <property type="entry name" value="DNA/RNA_pol_sf"/>
</dbReference>
<keyword evidence="7" id="KW-0695">RNA-directed DNA polymerase</keyword>
<keyword evidence="3" id="KW-0548">Nucleotidyltransferase</keyword>
<organism evidence="10 11">
    <name type="scientific">Tribolium castaneum</name>
    <name type="common">Red flour beetle</name>
    <dbReference type="NCBI Taxonomy" id="7070"/>
    <lineage>
        <taxon>Eukaryota</taxon>
        <taxon>Metazoa</taxon>
        <taxon>Ecdysozoa</taxon>
        <taxon>Arthropoda</taxon>
        <taxon>Hexapoda</taxon>
        <taxon>Insecta</taxon>
        <taxon>Pterygota</taxon>
        <taxon>Neoptera</taxon>
        <taxon>Endopterygota</taxon>
        <taxon>Coleoptera</taxon>
        <taxon>Polyphaga</taxon>
        <taxon>Cucujiformia</taxon>
        <taxon>Tenebrionidae</taxon>
        <taxon>Tenebrionidae incertae sedis</taxon>
        <taxon>Tribolium</taxon>
    </lineage>
</organism>
<dbReference type="FunFam" id="3.10.20.370:FF:000001">
    <property type="entry name" value="Retrovirus-related Pol polyprotein from transposon 17.6-like protein"/>
    <property type="match status" value="1"/>
</dbReference>
<dbReference type="AlphaFoldDB" id="D6X3E3"/>
<evidence type="ECO:0000256" key="4">
    <source>
        <dbReference type="ARBA" id="ARBA00022722"/>
    </source>
</evidence>
<dbReference type="HOGENOM" id="CLU_722267_0_0_1"/>
<dbReference type="PhylomeDB" id="D6X3E3"/>
<dbReference type="CDD" id="cd09274">
    <property type="entry name" value="RNase_HI_RT_Ty3"/>
    <property type="match status" value="1"/>
</dbReference>
<keyword evidence="2" id="KW-0808">Transferase</keyword>
<dbReference type="InterPro" id="IPR043128">
    <property type="entry name" value="Rev_trsase/Diguanyl_cyclase"/>
</dbReference>
<gene>
    <name evidence="10" type="primary">GLEAN_12949</name>
    <name evidence="10" type="ORF">TcasGA2_TC012949</name>
</gene>